<keyword evidence="1" id="KW-0812">Transmembrane</keyword>
<feature type="transmembrane region" description="Helical" evidence="1">
    <location>
        <begin position="357"/>
        <end position="375"/>
    </location>
</feature>
<feature type="transmembrane region" description="Helical" evidence="1">
    <location>
        <begin position="291"/>
        <end position="312"/>
    </location>
</feature>
<keyword evidence="1" id="KW-1133">Transmembrane helix</keyword>
<evidence type="ECO:0000313" key="3">
    <source>
        <dbReference type="Proteomes" id="UP001146120"/>
    </source>
</evidence>
<reference evidence="2" key="1">
    <citation type="submission" date="2022-11" db="EMBL/GenBank/DDBJ databases">
        <authorList>
            <person name="Morgan W.R."/>
            <person name="Tartar A."/>
        </authorList>
    </citation>
    <scope>NUCLEOTIDE SEQUENCE</scope>
    <source>
        <strain evidence="2">ARSEF 373</strain>
    </source>
</reference>
<accession>A0AAV2YR78</accession>
<protein>
    <submittedName>
        <fullName evidence="2">Uncharacterized protein</fullName>
    </submittedName>
</protein>
<dbReference type="Proteomes" id="UP001146120">
    <property type="component" value="Unassembled WGS sequence"/>
</dbReference>
<evidence type="ECO:0000313" key="2">
    <source>
        <dbReference type="EMBL" id="DAZ95931.1"/>
    </source>
</evidence>
<reference evidence="2" key="2">
    <citation type="journal article" date="2023" name="Microbiol Resour">
        <title>Decontamination and Annotation of the Draft Genome Sequence of the Oomycete Lagenidium giganteum ARSEF 373.</title>
        <authorList>
            <person name="Morgan W.R."/>
            <person name="Tartar A."/>
        </authorList>
    </citation>
    <scope>NUCLEOTIDE SEQUENCE</scope>
    <source>
        <strain evidence="2">ARSEF 373</strain>
    </source>
</reference>
<organism evidence="2 3">
    <name type="scientific">Lagenidium giganteum</name>
    <dbReference type="NCBI Taxonomy" id="4803"/>
    <lineage>
        <taxon>Eukaryota</taxon>
        <taxon>Sar</taxon>
        <taxon>Stramenopiles</taxon>
        <taxon>Oomycota</taxon>
        <taxon>Peronosporomycetes</taxon>
        <taxon>Pythiales</taxon>
        <taxon>Pythiaceae</taxon>
    </lineage>
</organism>
<evidence type="ECO:0000256" key="1">
    <source>
        <dbReference type="SAM" id="Phobius"/>
    </source>
</evidence>
<keyword evidence="1" id="KW-0472">Membrane</keyword>
<dbReference type="EMBL" id="DAKRPA010000183">
    <property type="protein sequence ID" value="DAZ95931.1"/>
    <property type="molecule type" value="Genomic_DNA"/>
</dbReference>
<dbReference type="AlphaFoldDB" id="A0AAV2YR78"/>
<keyword evidence="3" id="KW-1185">Reference proteome</keyword>
<gene>
    <name evidence="2" type="ORF">N0F65_009093</name>
</gene>
<comment type="caution">
    <text evidence="2">The sequence shown here is derived from an EMBL/GenBank/DDBJ whole genome shotgun (WGS) entry which is preliminary data.</text>
</comment>
<name>A0AAV2YR78_9STRA</name>
<sequence length="408" mass="43918">MTGDAAFRLAIERDILALPASQSVCFGGTDAESAVQIEALLSKTDAKTFGFDPTCVDGASTHLRVRLQPTEFYLPSTFGELNPSRESGALLIATPVGPALRPVISVCHETTRKDRFEATKDEDKYKSLVSVNSPDLLVPADCSNFTAYGGDRDAFGCAYSSIGAAGAVIDIGNNMTEMSFPAPWRMIQCTTAGDCSSLLFTQMWLSEWTVERPSNDSSSVLRHNFVNHKIVEVTVDATFSLRLFIDLQILAMVVTAYLTSTDQWFAVAPAARAPWMNTTSCAVAKIVRSSYNYILAAQLLIGTLSIRAQLSIDTLVGADSGQSIVRAFGCGTLAVALIINIVYARMGDVKRQEIEPGVAHVLACVVSTVLQLVMLNPMVSKYARCSGDTCESLPQDQIGMFCGGSTRT</sequence>
<proteinExistence type="predicted"/>
<feature type="transmembrane region" description="Helical" evidence="1">
    <location>
        <begin position="324"/>
        <end position="345"/>
    </location>
</feature>